<feature type="region of interest" description="Disordered" evidence="2">
    <location>
        <begin position="1"/>
        <end position="24"/>
    </location>
</feature>
<sequence>MLGLYPPATCVRSDPTSMSKVPDGGDILFRVRRQETTAVVGTRESTLSTAKGKGQRNTRRSNKSDETENHAPGPVTSAPLATTSSRSVVPAAASPSRKQPLPKGLPEDSQFRDVMIWLWEQHAKCGPHKVMVPRGYLSTETCDMVQAASYHNSRVLPSWLSTQISPSPFLLPVEALHAFPTPALYCVVTMALAHYKITCNPPRDEKYDERILYHRGNALQALKKSVCEDGLRAKQLTLSSILTLMYAEMQQAPDDSWRQHFKAGIAIIDHHGGPKKLAEDAPNMKIVMAFMVVVITMSLTTSPPKTPLPSIVKPDMFDFARELYNIGLYPNFPCPAPLFLEIMRINDLRYRYAVSDQAQEVHGSGPEPDLGTEAHNMLTSVVEFSPSDWAAIDPPYRADRTLVAEIYQSAVMLYLLHSLARLFNNSQSSLYTGHTSYQSLSSQQPFESSTTPATTIAPSLLTTNQAQNPFSQSPSPSSLVRTHYSRLLTLLKYSRAIPRARSSIAWPLVVCGVSSAIVTGALISQVAATFTSSLSPSSYFTEQTISQLDTRLFIEKALDEMILDTGMLLPFVAKNMLRKFWAEGGKKDGRWRWDDCFDLGQCSIAILIYILQRLRTAGLLLGKDTGPRKENVEYCL</sequence>
<evidence type="ECO:0000256" key="1">
    <source>
        <dbReference type="ARBA" id="ARBA00023242"/>
    </source>
</evidence>
<keyword evidence="4" id="KW-1185">Reference proteome</keyword>
<protein>
    <submittedName>
        <fullName evidence="3">C6 zinc finger domain-containing protein</fullName>
    </submittedName>
</protein>
<dbReference type="AlphaFoldDB" id="A0AAD5S1V6"/>
<gene>
    <name evidence="3" type="ORF">MKZ38_009254</name>
</gene>
<evidence type="ECO:0000313" key="3">
    <source>
        <dbReference type="EMBL" id="KAJ2903871.1"/>
    </source>
</evidence>
<feature type="compositionally biased region" description="Low complexity" evidence="2">
    <location>
        <begin position="81"/>
        <end position="97"/>
    </location>
</feature>
<feature type="region of interest" description="Disordered" evidence="2">
    <location>
        <begin position="39"/>
        <end position="106"/>
    </location>
</feature>
<proteinExistence type="predicted"/>
<dbReference type="Pfam" id="PF11951">
    <property type="entry name" value="Fungal_trans_2"/>
    <property type="match status" value="1"/>
</dbReference>
<evidence type="ECO:0000256" key="2">
    <source>
        <dbReference type="SAM" id="MobiDB-lite"/>
    </source>
</evidence>
<dbReference type="Proteomes" id="UP001201980">
    <property type="component" value="Unassembled WGS sequence"/>
</dbReference>
<organism evidence="3 4">
    <name type="scientific">Zalerion maritima</name>
    <dbReference type="NCBI Taxonomy" id="339359"/>
    <lineage>
        <taxon>Eukaryota</taxon>
        <taxon>Fungi</taxon>
        <taxon>Dikarya</taxon>
        <taxon>Ascomycota</taxon>
        <taxon>Pezizomycotina</taxon>
        <taxon>Sordariomycetes</taxon>
        <taxon>Lulworthiomycetidae</taxon>
        <taxon>Lulworthiales</taxon>
        <taxon>Lulworthiaceae</taxon>
        <taxon>Zalerion</taxon>
    </lineage>
</organism>
<dbReference type="InterPro" id="IPR021858">
    <property type="entry name" value="Fun_TF"/>
</dbReference>
<dbReference type="EMBL" id="JAKWBI020000069">
    <property type="protein sequence ID" value="KAJ2903871.1"/>
    <property type="molecule type" value="Genomic_DNA"/>
</dbReference>
<comment type="caution">
    <text evidence="3">The sequence shown here is derived from an EMBL/GenBank/DDBJ whole genome shotgun (WGS) entry which is preliminary data.</text>
</comment>
<accession>A0AAD5S1V6</accession>
<feature type="compositionally biased region" description="Polar residues" evidence="2">
    <location>
        <begin position="39"/>
        <end position="49"/>
    </location>
</feature>
<reference evidence="3" key="1">
    <citation type="submission" date="2022-07" db="EMBL/GenBank/DDBJ databases">
        <title>Draft genome sequence of Zalerion maritima ATCC 34329, a (micro)plastics degrading marine fungus.</title>
        <authorList>
            <person name="Paco A."/>
            <person name="Goncalves M.F.M."/>
            <person name="Rocha-Santos T.A.P."/>
            <person name="Alves A."/>
        </authorList>
    </citation>
    <scope>NUCLEOTIDE SEQUENCE</scope>
    <source>
        <strain evidence="3">ATCC 34329</strain>
    </source>
</reference>
<evidence type="ECO:0000313" key="4">
    <source>
        <dbReference type="Proteomes" id="UP001201980"/>
    </source>
</evidence>
<keyword evidence="1" id="KW-0539">Nucleus</keyword>
<name>A0AAD5S1V6_9PEZI</name>